<proteinExistence type="predicted"/>
<accession>A0AA86J0Z5</accession>
<dbReference type="PROSITE" id="PS51257">
    <property type="entry name" value="PROKAR_LIPOPROTEIN"/>
    <property type="match status" value="1"/>
</dbReference>
<gene>
    <name evidence="2" type="ORF">RGQ30_31050</name>
</gene>
<dbReference type="RefSeq" id="WP_130557330.1">
    <property type="nucleotide sequence ID" value="NZ_AP028947.1"/>
</dbReference>
<evidence type="ECO:0000313" key="2">
    <source>
        <dbReference type="EMBL" id="BET27604.1"/>
    </source>
</evidence>
<protein>
    <recommendedName>
        <fullName evidence="4">Lipoprotein</fullName>
    </recommendedName>
</protein>
<keyword evidence="3" id="KW-1185">Reference proteome</keyword>
<feature type="signal peptide" evidence="1">
    <location>
        <begin position="1"/>
        <end position="18"/>
    </location>
</feature>
<keyword evidence="1" id="KW-0732">Signal</keyword>
<name>A0AA86J0Z5_9BURK</name>
<evidence type="ECO:0000256" key="1">
    <source>
        <dbReference type="SAM" id="SignalP"/>
    </source>
</evidence>
<dbReference type="KEGG" id="lto:RGQ30_31050"/>
<organism evidence="2 3">
    <name type="scientific">Limnobacter thiooxidans</name>
    <dbReference type="NCBI Taxonomy" id="131080"/>
    <lineage>
        <taxon>Bacteria</taxon>
        <taxon>Pseudomonadati</taxon>
        <taxon>Pseudomonadota</taxon>
        <taxon>Betaproteobacteria</taxon>
        <taxon>Burkholderiales</taxon>
        <taxon>Burkholderiaceae</taxon>
        <taxon>Limnobacter</taxon>
    </lineage>
</organism>
<sequence length="138" mass="14311">MKTIAPALLLVLLSTGCASITKGTSQTLVFELDPQDTRCTLSRDGDGEIGSINARNNTLTVGKDKDDIVVKCQAPGHAQKTTRLTSSADAAGVVGGAFIDLGITDLVTGAMWMYPNTTTITLEKEGGSANRAEAAALK</sequence>
<evidence type="ECO:0008006" key="4">
    <source>
        <dbReference type="Google" id="ProtNLM"/>
    </source>
</evidence>
<reference evidence="2 3" key="1">
    <citation type="submission" date="2023-10" db="EMBL/GenBank/DDBJ databases">
        <title>Complete Genome Sequence of Limnobacter thiooxidans CS-K2T, Isolated from freshwater lake sediments in Bavaria, Germany.</title>
        <authorList>
            <person name="Naruki M."/>
            <person name="Watanabe A."/>
            <person name="Warashina T."/>
            <person name="Morita T."/>
            <person name="Arakawa K."/>
        </authorList>
    </citation>
    <scope>NUCLEOTIDE SEQUENCE [LARGE SCALE GENOMIC DNA]</scope>
    <source>
        <strain evidence="2 3">CS-K2</strain>
    </source>
</reference>
<dbReference type="AlphaFoldDB" id="A0AA86J0Z5"/>
<evidence type="ECO:0000313" key="3">
    <source>
        <dbReference type="Proteomes" id="UP001329151"/>
    </source>
</evidence>
<feature type="chain" id="PRO_5046767695" description="Lipoprotein" evidence="1">
    <location>
        <begin position="19"/>
        <end position="138"/>
    </location>
</feature>
<dbReference type="Proteomes" id="UP001329151">
    <property type="component" value="Chromosome"/>
</dbReference>
<dbReference type="EMBL" id="AP028947">
    <property type="protein sequence ID" value="BET27604.1"/>
    <property type="molecule type" value="Genomic_DNA"/>
</dbReference>